<evidence type="ECO:0000313" key="2">
    <source>
        <dbReference type="EMBL" id="MDR6966358.1"/>
    </source>
</evidence>
<gene>
    <name evidence="2" type="ORF">J2X31_000351</name>
</gene>
<proteinExistence type="predicted"/>
<sequence length="160" mass="18748">MEFSKEDRVIEWVINKSKFAECVIIEQSHFKPDFEFETPRELDNILKLAESHNLIDRKGKRTLIWLTQKGYDVQKAGGWLNYLEKQSIKLKKEDERQSKSDQISDLDLRSKKFDNKLGRKILIAGFIIAVLGFLINLFTSKFFPPESQNVKQNIQIEADK</sequence>
<comment type="caution">
    <text evidence="2">The sequence shown here is derived from an EMBL/GenBank/DDBJ whole genome shotgun (WGS) entry which is preliminary data.</text>
</comment>
<name>A0ABU1TK55_9FLAO</name>
<evidence type="ECO:0000256" key="1">
    <source>
        <dbReference type="SAM" id="Phobius"/>
    </source>
</evidence>
<dbReference type="RefSeq" id="WP_310023892.1">
    <property type="nucleotide sequence ID" value="NZ_JAVDVI010000001.1"/>
</dbReference>
<reference evidence="2 3" key="1">
    <citation type="submission" date="2023-07" db="EMBL/GenBank/DDBJ databases">
        <title>Sorghum-associated microbial communities from plants grown in Nebraska, USA.</title>
        <authorList>
            <person name="Schachtman D."/>
        </authorList>
    </citation>
    <scope>NUCLEOTIDE SEQUENCE [LARGE SCALE GENOMIC DNA]</scope>
    <source>
        <strain evidence="2 3">3773</strain>
    </source>
</reference>
<evidence type="ECO:0000313" key="3">
    <source>
        <dbReference type="Proteomes" id="UP001255185"/>
    </source>
</evidence>
<keyword evidence="1" id="KW-1133">Transmembrane helix</keyword>
<keyword evidence="1" id="KW-0812">Transmembrane</keyword>
<protein>
    <submittedName>
        <fullName evidence="2">Uncharacterized protein</fullName>
    </submittedName>
</protein>
<accession>A0ABU1TK55</accession>
<keyword evidence="1" id="KW-0472">Membrane</keyword>
<keyword evidence="3" id="KW-1185">Reference proteome</keyword>
<feature type="transmembrane region" description="Helical" evidence="1">
    <location>
        <begin position="121"/>
        <end position="139"/>
    </location>
</feature>
<dbReference type="Proteomes" id="UP001255185">
    <property type="component" value="Unassembled WGS sequence"/>
</dbReference>
<dbReference type="EMBL" id="JAVDVI010000001">
    <property type="protein sequence ID" value="MDR6966358.1"/>
    <property type="molecule type" value="Genomic_DNA"/>
</dbReference>
<organism evidence="2 3">
    <name type="scientific">Flavobacterium arsenatis</name>
    <dbReference type="NCBI Taxonomy" id="1484332"/>
    <lineage>
        <taxon>Bacteria</taxon>
        <taxon>Pseudomonadati</taxon>
        <taxon>Bacteroidota</taxon>
        <taxon>Flavobacteriia</taxon>
        <taxon>Flavobacteriales</taxon>
        <taxon>Flavobacteriaceae</taxon>
        <taxon>Flavobacterium</taxon>
    </lineage>
</organism>